<keyword evidence="7" id="KW-1185">Reference proteome</keyword>
<feature type="domain" description="Zinc finger PHD-type" evidence="5">
    <location>
        <begin position="21"/>
        <end position="67"/>
    </location>
</feature>
<dbReference type="EMBL" id="SPHZ02000006">
    <property type="protein sequence ID" value="KAF0912219.1"/>
    <property type="molecule type" value="Genomic_DNA"/>
</dbReference>
<dbReference type="Gene3D" id="3.30.40.10">
    <property type="entry name" value="Zinc/RING finger domain, C3HC4 (zinc finger)"/>
    <property type="match status" value="2"/>
</dbReference>
<dbReference type="PANTHER" id="PTHR13793:SF148">
    <property type="entry name" value="RING_FYVE_PHD ZINC FINGER SUPERFAMILY PROTEIN"/>
    <property type="match status" value="1"/>
</dbReference>
<evidence type="ECO:0000313" key="6">
    <source>
        <dbReference type="EMBL" id="KAF0912219.1"/>
    </source>
</evidence>
<protein>
    <recommendedName>
        <fullName evidence="5">Zinc finger PHD-type domain-containing protein</fullName>
    </recommendedName>
</protein>
<dbReference type="SMART" id="SM00249">
    <property type="entry name" value="PHD"/>
    <property type="match status" value="2"/>
</dbReference>
<gene>
    <name evidence="6" type="ORF">E2562_013173</name>
</gene>
<dbReference type="PANTHER" id="PTHR13793">
    <property type="entry name" value="PHD FINGER PROTEINS"/>
    <property type="match status" value="1"/>
</dbReference>
<dbReference type="InterPro" id="IPR001965">
    <property type="entry name" value="Znf_PHD"/>
</dbReference>
<evidence type="ECO:0000259" key="5">
    <source>
        <dbReference type="SMART" id="SM00249"/>
    </source>
</evidence>
<keyword evidence="2" id="KW-0863">Zinc-finger</keyword>
<dbReference type="Proteomes" id="UP000479710">
    <property type="component" value="Unassembled WGS sequence"/>
</dbReference>
<sequence length="205" mass="22611">MAVAAVAEEGEEDDGVLCAVMCWSTDDYPSYPIVFCYWCDLIVLASCYGNPLAQSIPDSDWFCSVCTAKASHPRGAKKNKQQATLLPLPGEDPDGRDDVDGSRVPAHCYAMECYVCESSRGCALECSQPKCGLGFHVSCGLNAGIWIEYQEAKASGVVAGFCLEHTKLWKKQQLLTGKYYKIVRLCQEGRNDLELKNQTISYLRI</sequence>
<evidence type="ECO:0000313" key="7">
    <source>
        <dbReference type="Proteomes" id="UP000479710"/>
    </source>
</evidence>
<feature type="domain" description="Zinc finger PHD-type" evidence="5">
    <location>
        <begin position="112"/>
        <end position="166"/>
    </location>
</feature>
<dbReference type="InterPro" id="IPR011011">
    <property type="entry name" value="Znf_FYVE_PHD"/>
</dbReference>
<dbReference type="Pfam" id="PF13771">
    <property type="entry name" value="zf-HC5HC2H"/>
    <property type="match status" value="1"/>
</dbReference>
<dbReference type="SUPFAM" id="SSF57903">
    <property type="entry name" value="FYVE/PHD zinc finger"/>
    <property type="match status" value="1"/>
</dbReference>
<dbReference type="InterPro" id="IPR013083">
    <property type="entry name" value="Znf_RING/FYVE/PHD"/>
</dbReference>
<comment type="caution">
    <text evidence="6">The sequence shown here is derived from an EMBL/GenBank/DDBJ whole genome shotgun (WGS) entry which is preliminary data.</text>
</comment>
<dbReference type="OrthoDB" id="20839at2759"/>
<keyword evidence="3" id="KW-0862">Zinc</keyword>
<reference evidence="6 7" key="1">
    <citation type="submission" date="2019-11" db="EMBL/GenBank/DDBJ databases">
        <title>Whole genome sequence of Oryza granulata.</title>
        <authorList>
            <person name="Li W."/>
        </authorList>
    </citation>
    <scope>NUCLEOTIDE SEQUENCE [LARGE SCALE GENOMIC DNA]</scope>
    <source>
        <strain evidence="7">cv. Menghai</strain>
        <tissue evidence="6">Leaf</tissue>
    </source>
</reference>
<keyword evidence="1" id="KW-0479">Metal-binding</keyword>
<evidence type="ECO:0000256" key="4">
    <source>
        <dbReference type="SAM" id="MobiDB-lite"/>
    </source>
</evidence>
<evidence type="ECO:0000256" key="2">
    <source>
        <dbReference type="ARBA" id="ARBA00022771"/>
    </source>
</evidence>
<evidence type="ECO:0000256" key="1">
    <source>
        <dbReference type="ARBA" id="ARBA00022723"/>
    </source>
</evidence>
<name>A0A6G1DIH8_9ORYZ</name>
<dbReference type="GO" id="GO:0006357">
    <property type="term" value="P:regulation of transcription by RNA polymerase II"/>
    <property type="evidence" value="ECO:0007669"/>
    <property type="project" value="TreeGrafter"/>
</dbReference>
<organism evidence="6 7">
    <name type="scientific">Oryza meyeriana var. granulata</name>
    <dbReference type="NCBI Taxonomy" id="110450"/>
    <lineage>
        <taxon>Eukaryota</taxon>
        <taxon>Viridiplantae</taxon>
        <taxon>Streptophyta</taxon>
        <taxon>Embryophyta</taxon>
        <taxon>Tracheophyta</taxon>
        <taxon>Spermatophyta</taxon>
        <taxon>Magnoliopsida</taxon>
        <taxon>Liliopsida</taxon>
        <taxon>Poales</taxon>
        <taxon>Poaceae</taxon>
        <taxon>BOP clade</taxon>
        <taxon>Oryzoideae</taxon>
        <taxon>Oryzeae</taxon>
        <taxon>Oryzinae</taxon>
        <taxon>Oryza</taxon>
        <taxon>Oryza meyeriana</taxon>
    </lineage>
</organism>
<accession>A0A6G1DIH8</accession>
<dbReference type="GO" id="GO:0008270">
    <property type="term" value="F:zinc ion binding"/>
    <property type="evidence" value="ECO:0007669"/>
    <property type="project" value="UniProtKB-KW"/>
</dbReference>
<proteinExistence type="predicted"/>
<feature type="region of interest" description="Disordered" evidence="4">
    <location>
        <begin position="77"/>
        <end position="97"/>
    </location>
</feature>
<dbReference type="AlphaFoldDB" id="A0A6G1DIH8"/>
<dbReference type="InterPro" id="IPR050701">
    <property type="entry name" value="Histone_Mod_Regulator"/>
</dbReference>
<evidence type="ECO:0000256" key="3">
    <source>
        <dbReference type="ARBA" id="ARBA00022833"/>
    </source>
</evidence>